<protein>
    <submittedName>
        <fullName evidence="2">Uncharacterized protein</fullName>
    </submittedName>
</protein>
<comment type="caution">
    <text evidence="2">The sequence shown here is derived from an EMBL/GenBank/DDBJ whole genome shotgun (WGS) entry which is preliminary data.</text>
</comment>
<feature type="transmembrane region" description="Helical" evidence="1">
    <location>
        <begin position="33"/>
        <end position="50"/>
    </location>
</feature>
<proteinExistence type="predicted"/>
<keyword evidence="1" id="KW-0812">Transmembrane</keyword>
<evidence type="ECO:0000313" key="3">
    <source>
        <dbReference type="Proteomes" id="UP001070238"/>
    </source>
</evidence>
<reference evidence="2" key="1">
    <citation type="submission" date="2022-11" db="EMBL/GenBank/DDBJ databases">
        <title>Corynebacterium sp. isolated from Penguins.</title>
        <authorList>
            <person name="Sedlar K."/>
            <person name="Svec P."/>
        </authorList>
    </citation>
    <scope>NUCLEOTIDE SEQUENCE</scope>
    <source>
        <strain evidence="2">P5875</strain>
    </source>
</reference>
<feature type="transmembrane region" description="Helical" evidence="1">
    <location>
        <begin position="12"/>
        <end position="28"/>
    </location>
</feature>
<evidence type="ECO:0000256" key="1">
    <source>
        <dbReference type="SAM" id="Phobius"/>
    </source>
</evidence>
<organism evidence="2 3">
    <name type="scientific">Corynebacterium antarcticum</name>
    <dbReference type="NCBI Taxonomy" id="2800405"/>
    <lineage>
        <taxon>Bacteria</taxon>
        <taxon>Bacillati</taxon>
        <taxon>Actinomycetota</taxon>
        <taxon>Actinomycetes</taxon>
        <taxon>Mycobacteriales</taxon>
        <taxon>Corynebacteriaceae</taxon>
        <taxon>Corynebacterium</taxon>
    </lineage>
</organism>
<name>A0A9Q4GKT7_9CORY</name>
<evidence type="ECO:0000313" key="2">
    <source>
        <dbReference type="EMBL" id="MCX7538237.1"/>
    </source>
</evidence>
<dbReference type="EMBL" id="JAPMKX010000002">
    <property type="protein sequence ID" value="MCX7538237.1"/>
    <property type="molecule type" value="Genomic_DNA"/>
</dbReference>
<sequence length="202" mass="22303">MNQAINQVLKWVFYGVSGIGAIFVLLCLKDGDIVMALLVAAIFGGMALKARTAYEATIPAEGVDDRFEGTTFMSLAKKYELVEFSEETSLTFDEVSEAADESADVLRKSGIKLDRVGESDESIWYELSDIVGTGLDRYRIDYAATSPGRATVTFTVEEYSYVRQMMFLVIPASGQLPTQSFKLSQRFTTSLRRRLSPGVTAD</sequence>
<dbReference type="Proteomes" id="UP001070238">
    <property type="component" value="Unassembled WGS sequence"/>
</dbReference>
<accession>A0A9Q4GKT7</accession>
<dbReference type="AlphaFoldDB" id="A0A9Q4GKT7"/>
<dbReference type="RefSeq" id="WP_267169408.1">
    <property type="nucleotide sequence ID" value="NZ_JAPMKX010000002.1"/>
</dbReference>
<keyword evidence="1" id="KW-1133">Transmembrane helix</keyword>
<keyword evidence="1" id="KW-0472">Membrane</keyword>
<gene>
    <name evidence="2" type="ORF">OS123_06740</name>
</gene>